<sequence length="129" mass="15165">MEPDLAKVVIHAKTTHQVWEDFIDQFSQENALIIYQIQKSLVSFSQGSMTISTYFIELKGVWDELEMYRPLPTYNQMKAHHEQRKGDRMMQFLMALNDTYNIIRTNILMMPPLSNVCQAYSLIVEDETQ</sequence>
<proteinExistence type="predicted"/>
<dbReference type="EMBL" id="CP126655">
    <property type="protein sequence ID" value="WJZ92888.1"/>
    <property type="molecule type" value="Genomic_DNA"/>
</dbReference>
<reference evidence="1 2" key="1">
    <citation type="journal article" date="2023" name="Hortic Res">
        <title>The complete reference genome for grapevine (Vitis vinifera L.) genetics and breeding.</title>
        <authorList>
            <person name="Shi X."/>
            <person name="Cao S."/>
            <person name="Wang X."/>
            <person name="Huang S."/>
            <person name="Wang Y."/>
            <person name="Liu Z."/>
            <person name="Liu W."/>
            <person name="Leng X."/>
            <person name="Peng Y."/>
            <person name="Wang N."/>
            <person name="Wang Y."/>
            <person name="Ma Z."/>
            <person name="Xu X."/>
            <person name="Zhang F."/>
            <person name="Xue H."/>
            <person name="Zhong H."/>
            <person name="Wang Y."/>
            <person name="Zhang K."/>
            <person name="Velt A."/>
            <person name="Avia K."/>
            <person name="Holtgrawe D."/>
            <person name="Grimplet J."/>
            <person name="Matus J.T."/>
            <person name="Ware D."/>
            <person name="Wu X."/>
            <person name="Wang H."/>
            <person name="Liu C."/>
            <person name="Fang Y."/>
            <person name="Rustenholz C."/>
            <person name="Cheng Z."/>
            <person name="Xiao H."/>
            <person name="Zhou Y."/>
        </authorList>
    </citation>
    <scope>NUCLEOTIDE SEQUENCE [LARGE SCALE GENOMIC DNA]</scope>
    <source>
        <strain evidence="2">cv. Pinot noir / PN40024</strain>
        <tissue evidence="1">Leaf</tissue>
    </source>
</reference>
<evidence type="ECO:0000313" key="1">
    <source>
        <dbReference type="EMBL" id="WJZ92888.1"/>
    </source>
</evidence>
<keyword evidence="2" id="KW-1185">Reference proteome</keyword>
<dbReference type="PANTHER" id="PTHR34222:SF99">
    <property type="entry name" value="PROTEIN, PUTATIVE-RELATED"/>
    <property type="match status" value="1"/>
</dbReference>
<evidence type="ECO:0000313" key="2">
    <source>
        <dbReference type="Proteomes" id="UP001227230"/>
    </source>
</evidence>
<evidence type="ECO:0008006" key="3">
    <source>
        <dbReference type="Google" id="ProtNLM"/>
    </source>
</evidence>
<name>A0ABY9CEG0_VITVI</name>
<dbReference type="Proteomes" id="UP001227230">
    <property type="component" value="Chromosome 8"/>
</dbReference>
<accession>A0ABY9CEG0</accession>
<protein>
    <recommendedName>
        <fullName evidence="3">Retrotransposon gag domain-containing protein</fullName>
    </recommendedName>
</protein>
<gene>
    <name evidence="1" type="ORF">VitviT2T_011861</name>
</gene>
<dbReference type="PANTHER" id="PTHR34222">
    <property type="entry name" value="GAG_PRE-INTEGRS DOMAIN-CONTAINING PROTEIN"/>
    <property type="match status" value="1"/>
</dbReference>
<organism evidence="1 2">
    <name type="scientific">Vitis vinifera</name>
    <name type="common">Grape</name>
    <dbReference type="NCBI Taxonomy" id="29760"/>
    <lineage>
        <taxon>Eukaryota</taxon>
        <taxon>Viridiplantae</taxon>
        <taxon>Streptophyta</taxon>
        <taxon>Embryophyta</taxon>
        <taxon>Tracheophyta</taxon>
        <taxon>Spermatophyta</taxon>
        <taxon>Magnoliopsida</taxon>
        <taxon>eudicotyledons</taxon>
        <taxon>Gunneridae</taxon>
        <taxon>Pentapetalae</taxon>
        <taxon>rosids</taxon>
        <taxon>Vitales</taxon>
        <taxon>Vitaceae</taxon>
        <taxon>Viteae</taxon>
        <taxon>Vitis</taxon>
    </lineage>
</organism>